<evidence type="ECO:0000313" key="1">
    <source>
        <dbReference type="Proteomes" id="UP000095283"/>
    </source>
</evidence>
<name>A0A1I7WLL7_HETBA</name>
<keyword evidence="1" id="KW-1185">Reference proteome</keyword>
<protein>
    <submittedName>
        <fullName evidence="2 3">Uncharacterized protein</fullName>
    </submittedName>
</protein>
<dbReference type="Proteomes" id="UP000095283">
    <property type="component" value="Unplaced"/>
</dbReference>
<sequence>MTYFMNYVTKLSEARLERDSTKRRRIDLTFNGHSG</sequence>
<evidence type="ECO:0000313" key="3">
    <source>
        <dbReference type="WBParaSite" id="Hba_05952"/>
    </source>
</evidence>
<dbReference type="WBParaSite" id="Hba_05952">
    <property type="protein sequence ID" value="Hba_05952"/>
    <property type="gene ID" value="Hba_05952"/>
</dbReference>
<dbReference type="WBParaSite" id="Hba_05901">
    <property type="protein sequence ID" value="Hba_05901"/>
    <property type="gene ID" value="Hba_05901"/>
</dbReference>
<dbReference type="AlphaFoldDB" id="A0A1I7WLL7"/>
<proteinExistence type="predicted"/>
<reference evidence="2 3" key="1">
    <citation type="submission" date="2016-11" db="UniProtKB">
        <authorList>
            <consortium name="WormBaseParasite"/>
        </authorList>
    </citation>
    <scope>IDENTIFICATION</scope>
</reference>
<organism evidence="1 3">
    <name type="scientific">Heterorhabditis bacteriophora</name>
    <name type="common">Entomopathogenic nematode worm</name>
    <dbReference type="NCBI Taxonomy" id="37862"/>
    <lineage>
        <taxon>Eukaryota</taxon>
        <taxon>Metazoa</taxon>
        <taxon>Ecdysozoa</taxon>
        <taxon>Nematoda</taxon>
        <taxon>Chromadorea</taxon>
        <taxon>Rhabditida</taxon>
        <taxon>Rhabditina</taxon>
        <taxon>Rhabditomorpha</taxon>
        <taxon>Strongyloidea</taxon>
        <taxon>Heterorhabditidae</taxon>
        <taxon>Heterorhabditis</taxon>
    </lineage>
</organism>
<evidence type="ECO:0000313" key="2">
    <source>
        <dbReference type="WBParaSite" id="Hba_05901"/>
    </source>
</evidence>
<accession>A0A1I7WLL7</accession>